<dbReference type="STRING" id="1507870.A0A1V8SF42"/>
<evidence type="ECO:0000256" key="2">
    <source>
        <dbReference type="ARBA" id="ARBA00022694"/>
    </source>
</evidence>
<keyword evidence="2" id="KW-0819">tRNA processing</keyword>
<dbReference type="InterPro" id="IPR001656">
    <property type="entry name" value="PsdUridine_synth_TruD"/>
</dbReference>
<reference evidence="7" key="1">
    <citation type="submission" date="2017-03" db="EMBL/GenBank/DDBJ databases">
        <title>Genomes of endolithic fungi from Antarctica.</title>
        <authorList>
            <person name="Coleine C."/>
            <person name="Masonjones S."/>
            <person name="Stajich J.E."/>
        </authorList>
    </citation>
    <scope>NUCLEOTIDE SEQUENCE [LARGE SCALE GENOMIC DNA]</scope>
    <source>
        <strain evidence="7">CCFEE 5527</strain>
    </source>
</reference>
<gene>
    <name evidence="6" type="ORF">B0A48_16501</name>
</gene>
<dbReference type="AlphaFoldDB" id="A0A1V8SF42"/>
<keyword evidence="3" id="KW-0413">Isomerase</keyword>
<dbReference type="InterPro" id="IPR020119">
    <property type="entry name" value="PsdUridine_synth_TruD_CS"/>
</dbReference>
<evidence type="ECO:0000256" key="1">
    <source>
        <dbReference type="ARBA" id="ARBA00007953"/>
    </source>
</evidence>
<dbReference type="EMBL" id="NAJO01000052">
    <property type="protein sequence ID" value="OQN97637.1"/>
    <property type="molecule type" value="Genomic_DNA"/>
</dbReference>
<evidence type="ECO:0000256" key="4">
    <source>
        <dbReference type="SAM" id="MobiDB-lite"/>
    </source>
</evidence>
<protein>
    <recommendedName>
        <fullName evidence="5">TRUD domain-containing protein</fullName>
    </recommendedName>
</protein>
<keyword evidence="7" id="KW-1185">Reference proteome</keyword>
<dbReference type="FunCoup" id="A0A1V8SF42">
    <property type="interactions" value="2148"/>
</dbReference>
<comment type="similarity">
    <text evidence="1">Belongs to the pseudouridine synthase TruD family.</text>
</comment>
<evidence type="ECO:0000259" key="5">
    <source>
        <dbReference type="PROSITE" id="PS50984"/>
    </source>
</evidence>
<feature type="region of interest" description="Disordered" evidence="4">
    <location>
        <begin position="97"/>
        <end position="155"/>
    </location>
</feature>
<dbReference type="Proteomes" id="UP000192596">
    <property type="component" value="Unassembled WGS sequence"/>
</dbReference>
<feature type="region of interest" description="Disordered" evidence="4">
    <location>
        <begin position="281"/>
        <end position="307"/>
    </location>
</feature>
<dbReference type="InterPro" id="IPR011760">
    <property type="entry name" value="PsdUridine_synth_TruD_insert"/>
</dbReference>
<dbReference type="PANTHER" id="PTHR13326">
    <property type="entry name" value="TRNA PSEUDOURIDINE SYNTHASE D"/>
    <property type="match status" value="1"/>
</dbReference>
<dbReference type="InterPro" id="IPR020103">
    <property type="entry name" value="PsdUridine_synth_cat_dom_sf"/>
</dbReference>
<dbReference type="GO" id="GO:0001522">
    <property type="term" value="P:pseudouridine synthesis"/>
    <property type="evidence" value="ECO:0007669"/>
    <property type="project" value="InterPro"/>
</dbReference>
<evidence type="ECO:0000313" key="7">
    <source>
        <dbReference type="Proteomes" id="UP000192596"/>
    </source>
</evidence>
<dbReference type="PROSITE" id="PS50984">
    <property type="entry name" value="TRUD"/>
    <property type="match status" value="1"/>
</dbReference>
<accession>A0A1V8SF42</accession>
<dbReference type="Gene3D" id="3.30.2350.20">
    <property type="entry name" value="TruD, catalytic domain"/>
    <property type="match status" value="2"/>
</dbReference>
<dbReference type="GO" id="GO:0005634">
    <property type="term" value="C:nucleus"/>
    <property type="evidence" value="ECO:0007669"/>
    <property type="project" value="TreeGrafter"/>
</dbReference>
<dbReference type="InParanoid" id="A0A1V8SF42"/>
<name>A0A1V8SF42_9PEZI</name>
<dbReference type="GO" id="GO:0003723">
    <property type="term" value="F:RNA binding"/>
    <property type="evidence" value="ECO:0007669"/>
    <property type="project" value="InterPro"/>
</dbReference>
<dbReference type="SUPFAM" id="SSF55120">
    <property type="entry name" value="Pseudouridine synthase"/>
    <property type="match status" value="1"/>
</dbReference>
<dbReference type="OrthoDB" id="447290at2759"/>
<dbReference type="InterPro" id="IPR042214">
    <property type="entry name" value="TruD_catalytic"/>
</dbReference>
<dbReference type="PANTHER" id="PTHR13326:SF21">
    <property type="entry name" value="PSEUDOURIDYLATE SYNTHASE PUS7L"/>
    <property type="match status" value="1"/>
</dbReference>
<organism evidence="6 7">
    <name type="scientific">Cryoendolithus antarcticus</name>
    <dbReference type="NCBI Taxonomy" id="1507870"/>
    <lineage>
        <taxon>Eukaryota</taxon>
        <taxon>Fungi</taxon>
        <taxon>Dikarya</taxon>
        <taxon>Ascomycota</taxon>
        <taxon>Pezizomycotina</taxon>
        <taxon>Dothideomycetes</taxon>
        <taxon>Dothideomycetidae</taxon>
        <taxon>Cladosporiales</taxon>
        <taxon>Cladosporiaceae</taxon>
        <taxon>Cryoendolithus</taxon>
    </lineage>
</organism>
<feature type="compositionally biased region" description="Basic and acidic residues" evidence="4">
    <location>
        <begin position="102"/>
        <end position="119"/>
    </location>
</feature>
<dbReference type="PROSITE" id="PS01268">
    <property type="entry name" value="UPF0024"/>
    <property type="match status" value="1"/>
</dbReference>
<sequence length="807" mass="88019">MASITAPESDTATMQTAVDTSAALASAETAQPSKPADELGSSAPTQEEQERAVGITDYTSPDAPGFSCVVKHRYTDFLVNEILPNGEVLHLTEIAKPGRQKQKQEPQLKQIGESRKAEEEAVGGAKLDEAASNGVHANGHAGVKRSADEAETTDDNIAKKSKLVIADVEAAPSESMPAAAAVSAPDAAPREAAVPAISEAHNTTLISIFGPTTTKSIIDLHAQIYSHPHRKPRDQPTVQSEVISEKSKRTEAHSAIREIFLSKLETLTLQEVPGAISIRAAPPQRAGGRTDVSTRSRGGKNHKGPTSWTELGGEYLHFTLHKENKDTMEVLHFIASQLKLNIRNVQFAGTKDRRGVTVQRVSMYRVRKEQLLPITRMARNWHIGDLTHSNRGLELGELRGNEFHLTLRDCHVSSNSSGTTSDRLPAVRSAVESAAANFRDKGFVNYYGLQRFGTFSTGTHEVGRLILQNNLEGAVDAILSYQDHLLPSAQAANPGHNIPQDDIDRAGAIEYWRKTGDSREACRRLPRRFQAENSIIAFLGAKGNGKGSAQTKDWQGALMSIQRGLRLMYVHAYQSLIWNLVAGRRLQLYGGRVVDGDLVVVGEKEKETGTIPEAEGEKIDQDGEVVVKPLNEDGVSLAEERFVRARPLNKEEAESGCYDVFDLVLPQPGWDVVYPANEIGEYYKEVMASEIGGGLDPHDMRRTFKDASLSGSYRKIMARPGGLEVEVKTYGVDGEQLVETDVERVVRLEEGIEGEDGRVQAREPGGGDKIAVVLKMQLGSSQYATMALRELTKGGAVAYKPEYSTVR</sequence>
<feature type="compositionally biased region" description="Polar residues" evidence="4">
    <location>
        <begin position="1"/>
        <end position="19"/>
    </location>
</feature>
<proteinExistence type="inferred from homology"/>
<evidence type="ECO:0000313" key="6">
    <source>
        <dbReference type="EMBL" id="OQN97637.1"/>
    </source>
</evidence>
<dbReference type="CDD" id="cd02576">
    <property type="entry name" value="PseudoU_synth_ScPUS7"/>
    <property type="match status" value="1"/>
</dbReference>
<feature type="domain" description="TRUD" evidence="5">
    <location>
        <begin position="442"/>
        <end position="719"/>
    </location>
</feature>
<dbReference type="GO" id="GO:0008033">
    <property type="term" value="P:tRNA processing"/>
    <property type="evidence" value="ECO:0007669"/>
    <property type="project" value="UniProtKB-KW"/>
</dbReference>
<comment type="caution">
    <text evidence="6">The sequence shown here is derived from an EMBL/GenBank/DDBJ whole genome shotgun (WGS) entry which is preliminary data.</text>
</comment>
<dbReference type="GO" id="GO:0009982">
    <property type="term" value="F:pseudouridine synthase activity"/>
    <property type="evidence" value="ECO:0007669"/>
    <property type="project" value="InterPro"/>
</dbReference>
<dbReference type="NCBIfam" id="TIGR00094">
    <property type="entry name" value="tRNA_TruD_broad"/>
    <property type="match status" value="1"/>
</dbReference>
<evidence type="ECO:0000256" key="3">
    <source>
        <dbReference type="ARBA" id="ARBA00023235"/>
    </source>
</evidence>
<dbReference type="Pfam" id="PF01142">
    <property type="entry name" value="TruD"/>
    <property type="match status" value="1"/>
</dbReference>
<feature type="region of interest" description="Disordered" evidence="4">
    <location>
        <begin position="1"/>
        <end position="59"/>
    </location>
</feature>
<dbReference type="PIRSF" id="PIRSF037016">
    <property type="entry name" value="Pseudouridin_synth_euk_prd"/>
    <property type="match status" value="1"/>
</dbReference>